<protein>
    <submittedName>
        <fullName evidence="1">Uncharacterized protein</fullName>
    </submittedName>
</protein>
<accession>A0AAW8LQW3</accession>
<dbReference type="EMBL" id="JAVDSW010000001">
    <property type="protein sequence ID" value="MDR6701513.1"/>
    <property type="molecule type" value="Genomic_DNA"/>
</dbReference>
<reference evidence="1" key="1">
    <citation type="submission" date="2023-07" db="EMBL/GenBank/DDBJ databases">
        <title>Sorghum-associated microbial communities from plants grown in Nebraska, USA.</title>
        <authorList>
            <person name="Schachtman D."/>
        </authorList>
    </citation>
    <scope>NUCLEOTIDE SEQUENCE</scope>
    <source>
        <strain evidence="1">1457</strain>
    </source>
</reference>
<name>A0AAW8LQW3_AGRTU</name>
<organism evidence="1 2">
    <name type="scientific">Agrobacterium tumefaciens</name>
    <dbReference type="NCBI Taxonomy" id="358"/>
    <lineage>
        <taxon>Bacteria</taxon>
        <taxon>Pseudomonadati</taxon>
        <taxon>Pseudomonadota</taxon>
        <taxon>Alphaproteobacteria</taxon>
        <taxon>Hyphomicrobiales</taxon>
        <taxon>Rhizobiaceae</taxon>
        <taxon>Rhizobium/Agrobacterium group</taxon>
        <taxon>Agrobacterium</taxon>
        <taxon>Agrobacterium tumefaciens complex</taxon>
    </lineage>
</organism>
<sequence>MIVWKEEEHRLLAMCGDIDVGAVFRSTTGRYFRYRVWVSPTRNPADGGASTEAKAKQAVVDRFEKFLAAARLQPVPEPPNDMPLIEQLEKATKEERRDWLLRCPHMVLARIGGQASDLFAQRGELWAVNYIAEEVAKLHQTRDATVIYESPACTHYSKAKGGAA</sequence>
<evidence type="ECO:0000313" key="2">
    <source>
        <dbReference type="Proteomes" id="UP001265315"/>
    </source>
</evidence>
<evidence type="ECO:0000313" key="1">
    <source>
        <dbReference type="EMBL" id="MDR6701513.1"/>
    </source>
</evidence>
<dbReference type="Proteomes" id="UP001265315">
    <property type="component" value="Unassembled WGS sequence"/>
</dbReference>
<proteinExistence type="predicted"/>
<comment type="caution">
    <text evidence="1">The sequence shown here is derived from an EMBL/GenBank/DDBJ whole genome shotgun (WGS) entry which is preliminary data.</text>
</comment>
<gene>
    <name evidence="1" type="ORF">J2W61_001341</name>
</gene>
<dbReference type="RefSeq" id="WP_209689178.1">
    <property type="nucleotide sequence ID" value="NZ_JAGIPM010000001.1"/>
</dbReference>
<dbReference type="AlphaFoldDB" id="A0AAW8LQW3"/>